<protein>
    <submittedName>
        <fullName evidence="2">Putative universal stress protein UspA</fullName>
    </submittedName>
</protein>
<dbReference type="AlphaFoldDB" id="A0A1L7I5J2"/>
<evidence type="ECO:0000256" key="1">
    <source>
        <dbReference type="ARBA" id="ARBA00008791"/>
    </source>
</evidence>
<dbReference type="PANTHER" id="PTHR46268:SF22">
    <property type="entry name" value="SENSOR PROTEIN KDPD-RELATED"/>
    <property type="match status" value="1"/>
</dbReference>
<dbReference type="SUPFAM" id="SSF52402">
    <property type="entry name" value="Adenine nucleotide alpha hydrolases-like"/>
    <property type="match status" value="1"/>
</dbReference>
<comment type="similarity">
    <text evidence="1">Belongs to the universal stress protein A family.</text>
</comment>
<dbReference type="PANTHER" id="PTHR46268">
    <property type="entry name" value="STRESS RESPONSE PROTEIN NHAX"/>
    <property type="match status" value="1"/>
</dbReference>
<name>A0A1L7I5J2_9FLAO</name>
<reference evidence="2 3" key="1">
    <citation type="submission" date="2016-07" db="EMBL/GenBank/DDBJ databases">
        <title>Multi-omics approach to identify versatile polysaccharide utilization systems of a marine flavobacterium Gramella flava.</title>
        <authorList>
            <person name="Tang K."/>
        </authorList>
    </citation>
    <scope>NUCLEOTIDE SEQUENCE [LARGE SCALE GENOMIC DNA]</scope>
    <source>
        <strain evidence="2 3">JLT2011</strain>
    </source>
</reference>
<dbReference type="Pfam" id="PF00582">
    <property type="entry name" value="Usp"/>
    <property type="match status" value="1"/>
</dbReference>
<proteinExistence type="inferred from homology"/>
<accession>A0A1L7I5J2</accession>
<dbReference type="KEGG" id="gfl:GRFL_2153"/>
<dbReference type="Gene3D" id="3.40.50.12370">
    <property type="match status" value="1"/>
</dbReference>
<evidence type="ECO:0000313" key="3">
    <source>
        <dbReference type="Proteomes" id="UP000186230"/>
    </source>
</evidence>
<dbReference type="Proteomes" id="UP000186230">
    <property type="component" value="Chromosome"/>
</dbReference>
<organism evidence="2 3">
    <name type="scientific">Christiangramia flava JLT2011</name>
    <dbReference type="NCBI Taxonomy" id="1229726"/>
    <lineage>
        <taxon>Bacteria</taxon>
        <taxon>Pseudomonadati</taxon>
        <taxon>Bacteroidota</taxon>
        <taxon>Flavobacteriia</taxon>
        <taxon>Flavobacteriales</taxon>
        <taxon>Flavobacteriaceae</taxon>
        <taxon>Christiangramia</taxon>
    </lineage>
</organism>
<dbReference type="STRING" id="1229726.GRFL_2153"/>
<dbReference type="EMBL" id="CP016359">
    <property type="protein sequence ID" value="APU68877.1"/>
    <property type="molecule type" value="Genomic_DNA"/>
</dbReference>
<dbReference type="OrthoDB" id="9788959at2"/>
<sequence>MKQLFTWPIYTDIMKNILVCTDFSKNAYCALHYATRLFRDEICNFVILHSYNDRLTNSSYLLINEMERENNLKVREEAMEKNMELMHSIKRDSTGNNQFKTVTTELPLVQAIKEQIEKQHIDLVVMGTEGKSGLSQRFFGRKTLSVIQHLSTTPILIIPRETDFSEPLSIDFATDFKMEPEIANFPILKAIVETYHSSIRFVHSGNEEDMETSQWKNYRLLKETLENPNAAIEYLPTHLEVSRAIAEHMKENHVDLLCMVKFKHQNWQFFREPVIKELDLHLRFPFLILQSEKLK</sequence>
<gene>
    <name evidence="2" type="ORF">GRFL_2153</name>
</gene>
<keyword evidence="3" id="KW-1185">Reference proteome</keyword>
<dbReference type="InterPro" id="IPR006016">
    <property type="entry name" value="UspA"/>
</dbReference>
<dbReference type="CDD" id="cd00293">
    <property type="entry name" value="USP-like"/>
    <property type="match status" value="1"/>
</dbReference>
<evidence type="ECO:0000313" key="2">
    <source>
        <dbReference type="EMBL" id="APU68877.1"/>
    </source>
</evidence>